<protein>
    <submittedName>
        <fullName evidence="1">Uncharacterized protein</fullName>
    </submittedName>
</protein>
<dbReference type="Proteomes" id="UP000799436">
    <property type="component" value="Unassembled WGS sequence"/>
</dbReference>
<dbReference type="EMBL" id="ML995900">
    <property type="protein sequence ID" value="KAF2765121.1"/>
    <property type="molecule type" value="Genomic_DNA"/>
</dbReference>
<proteinExistence type="predicted"/>
<sequence>MTVRLAPCPSCPVPSGIRTRAQWKCHKRSRARRRGMQPCIEGNVRQLCRVPDEGLAWMLSGHCMRANHKATLVRCTELWGSSLPGLDIASVRGRPRQFIFGVHPFCLMIALRGLGEDKEILGAVRRCGSVTLCQCLAIQDVSHVAAIDEHSLISIQH</sequence>
<organism evidence="1 2">
    <name type="scientific">Teratosphaeria nubilosa</name>
    <dbReference type="NCBI Taxonomy" id="161662"/>
    <lineage>
        <taxon>Eukaryota</taxon>
        <taxon>Fungi</taxon>
        <taxon>Dikarya</taxon>
        <taxon>Ascomycota</taxon>
        <taxon>Pezizomycotina</taxon>
        <taxon>Dothideomycetes</taxon>
        <taxon>Dothideomycetidae</taxon>
        <taxon>Mycosphaerellales</taxon>
        <taxon>Teratosphaeriaceae</taxon>
        <taxon>Teratosphaeria</taxon>
    </lineage>
</organism>
<dbReference type="AlphaFoldDB" id="A0A6G1KWV4"/>
<keyword evidence="2" id="KW-1185">Reference proteome</keyword>
<accession>A0A6G1KWV4</accession>
<evidence type="ECO:0000313" key="1">
    <source>
        <dbReference type="EMBL" id="KAF2765121.1"/>
    </source>
</evidence>
<gene>
    <name evidence="1" type="ORF">EJ03DRAFT_219705</name>
</gene>
<reference evidence="1" key="1">
    <citation type="journal article" date="2020" name="Stud. Mycol.">
        <title>101 Dothideomycetes genomes: a test case for predicting lifestyles and emergence of pathogens.</title>
        <authorList>
            <person name="Haridas S."/>
            <person name="Albert R."/>
            <person name="Binder M."/>
            <person name="Bloem J."/>
            <person name="Labutti K."/>
            <person name="Salamov A."/>
            <person name="Andreopoulos B."/>
            <person name="Baker S."/>
            <person name="Barry K."/>
            <person name="Bills G."/>
            <person name="Bluhm B."/>
            <person name="Cannon C."/>
            <person name="Castanera R."/>
            <person name="Culley D."/>
            <person name="Daum C."/>
            <person name="Ezra D."/>
            <person name="Gonzalez J."/>
            <person name="Henrissat B."/>
            <person name="Kuo A."/>
            <person name="Liang C."/>
            <person name="Lipzen A."/>
            <person name="Lutzoni F."/>
            <person name="Magnuson J."/>
            <person name="Mondo S."/>
            <person name="Nolan M."/>
            <person name="Ohm R."/>
            <person name="Pangilinan J."/>
            <person name="Park H.-J."/>
            <person name="Ramirez L."/>
            <person name="Alfaro M."/>
            <person name="Sun H."/>
            <person name="Tritt A."/>
            <person name="Yoshinaga Y."/>
            <person name="Zwiers L.-H."/>
            <person name="Turgeon B."/>
            <person name="Goodwin S."/>
            <person name="Spatafora J."/>
            <person name="Crous P."/>
            <person name="Grigoriev I."/>
        </authorList>
    </citation>
    <scope>NUCLEOTIDE SEQUENCE</scope>
    <source>
        <strain evidence="1">CBS 116005</strain>
    </source>
</reference>
<evidence type="ECO:0000313" key="2">
    <source>
        <dbReference type="Proteomes" id="UP000799436"/>
    </source>
</evidence>
<name>A0A6G1KWV4_9PEZI</name>